<protein>
    <submittedName>
        <fullName evidence="2">Membrane protein</fullName>
    </submittedName>
</protein>
<feature type="domain" description="DUF3108" evidence="1">
    <location>
        <begin position="114"/>
        <end position="200"/>
    </location>
</feature>
<name>A0A090KJB5_9GAMM</name>
<evidence type="ECO:0000259" key="1">
    <source>
        <dbReference type="Pfam" id="PF21347"/>
    </source>
</evidence>
<sequence>MKIRAIPFFILAFSVSGCNSNTNENINKENASICFNKTLYEVGTTYSVTYKDQDNNIENSTVNIIEETEYRGQSAQIQSNGEGERYFSVDTYNKQFTLLGGRDDDNEFYYIPGLITKFDVNSGDIQEETVTMISKGLVSDVESVQNITSEYKGFETITVPAGTYKSCKFETNYTYTQSDGLTNTLSTVIWYGENNGLPIQFTSKNETEKLIQAEINGSNI</sequence>
<evidence type="ECO:0000313" key="2">
    <source>
        <dbReference type="EMBL" id="CED71639.1"/>
    </source>
</evidence>
<dbReference type="EMBL" id="LN554846">
    <property type="protein sequence ID" value="CED71639.1"/>
    <property type="molecule type" value="Genomic_DNA"/>
</dbReference>
<dbReference type="KEGG" id="awd:AWOD_I_1567"/>
<dbReference type="AlphaFoldDB" id="A0A090KJB5"/>
<dbReference type="HOGENOM" id="CLU_1253755_0_0_6"/>
<dbReference type="STRING" id="80852.AWOD_I_1567"/>
<dbReference type="Proteomes" id="UP000032427">
    <property type="component" value="Chromosome 1"/>
</dbReference>
<dbReference type="Gene3D" id="2.40.360.20">
    <property type="match status" value="1"/>
</dbReference>
<accession>A0A090KJB5</accession>
<dbReference type="GeneID" id="28541125"/>
<keyword evidence="3" id="KW-1185">Reference proteome</keyword>
<dbReference type="PROSITE" id="PS51257">
    <property type="entry name" value="PROKAR_LIPOPROTEIN"/>
    <property type="match status" value="1"/>
</dbReference>
<dbReference type="PATRIC" id="fig|80852.17.peg.1614"/>
<reference evidence="3" key="1">
    <citation type="submission" date="2014-09" db="EMBL/GenBank/DDBJ databases">
        <authorList>
            <person name="Hjerde E."/>
        </authorList>
    </citation>
    <scope>NUCLEOTIDE SEQUENCE [LARGE SCALE GENOMIC DNA]</scope>
    <source>
        <strain evidence="3">06/09/139</strain>
    </source>
</reference>
<dbReference type="Pfam" id="PF21347">
    <property type="entry name" value="DUF3108_like"/>
    <property type="match status" value="1"/>
</dbReference>
<gene>
    <name evidence="2" type="ORF">AWOD_I_1567</name>
</gene>
<proteinExistence type="predicted"/>
<dbReference type="InterPro" id="IPR049279">
    <property type="entry name" value="DUF3108-like"/>
</dbReference>
<evidence type="ECO:0000313" key="3">
    <source>
        <dbReference type="Proteomes" id="UP000032427"/>
    </source>
</evidence>
<organism evidence="2 3">
    <name type="scientific">Aliivibrio wodanis</name>
    <dbReference type="NCBI Taxonomy" id="80852"/>
    <lineage>
        <taxon>Bacteria</taxon>
        <taxon>Pseudomonadati</taxon>
        <taxon>Pseudomonadota</taxon>
        <taxon>Gammaproteobacteria</taxon>
        <taxon>Vibrionales</taxon>
        <taxon>Vibrionaceae</taxon>
        <taxon>Aliivibrio</taxon>
    </lineage>
</organism>
<dbReference type="OrthoDB" id="6401137at2"/>